<evidence type="ECO:0000313" key="4">
    <source>
        <dbReference type="Proteomes" id="UP000784294"/>
    </source>
</evidence>
<keyword evidence="2" id="KW-1133">Transmembrane helix</keyword>
<gene>
    <name evidence="3" type="ORF">PXEA_LOCUS363</name>
</gene>
<proteinExistence type="predicted"/>
<reference evidence="3" key="1">
    <citation type="submission" date="2018-11" db="EMBL/GenBank/DDBJ databases">
        <authorList>
            <consortium name="Pathogen Informatics"/>
        </authorList>
    </citation>
    <scope>NUCLEOTIDE SEQUENCE</scope>
</reference>
<sequence>MMPAKHLRTYHVHGPTLELMIHTMDSVLDPFQIQMAMTSPINTKKASYSKEFPFLAILLPLLALFFLLVIALCVVSLCYKARERKLRRRQPQRSVQDDYIGAYASYEMDTVSSPNRGYGLYTDPLREYADVAENYQRKSRLSASFACRVRRFLPSFIFSWLNRLFKLHSPISQTVRQGNFALPRDPGPFSVDLLGDGRVCISDAGANSLEELIFFLTLINLPIISRREACPACLNALSPNSVTGISKQNNDISGGNNVSSKSSSGEDNGHHSPIAHPISMLSGPPGGDTPILSFGSPLGCNNINDVAVNPCQFTCHSCGQISTGQPPGDWLMSNVGIYSYLLAFYN</sequence>
<organism evidence="3 4">
    <name type="scientific">Protopolystoma xenopodis</name>
    <dbReference type="NCBI Taxonomy" id="117903"/>
    <lineage>
        <taxon>Eukaryota</taxon>
        <taxon>Metazoa</taxon>
        <taxon>Spiralia</taxon>
        <taxon>Lophotrochozoa</taxon>
        <taxon>Platyhelminthes</taxon>
        <taxon>Monogenea</taxon>
        <taxon>Polyopisthocotylea</taxon>
        <taxon>Polystomatidea</taxon>
        <taxon>Polystomatidae</taxon>
        <taxon>Protopolystoma</taxon>
    </lineage>
</organism>
<comment type="caution">
    <text evidence="3">The sequence shown here is derived from an EMBL/GenBank/DDBJ whole genome shotgun (WGS) entry which is preliminary data.</text>
</comment>
<name>A0A3S4ZMB7_9PLAT</name>
<feature type="compositionally biased region" description="Low complexity" evidence="1">
    <location>
        <begin position="253"/>
        <end position="266"/>
    </location>
</feature>
<dbReference type="EMBL" id="CAAALY010000647">
    <property type="protein sequence ID" value="VEL06923.1"/>
    <property type="molecule type" value="Genomic_DNA"/>
</dbReference>
<accession>A0A3S4ZMB7</accession>
<protein>
    <submittedName>
        <fullName evidence="3">Uncharacterized protein</fullName>
    </submittedName>
</protein>
<evidence type="ECO:0000256" key="2">
    <source>
        <dbReference type="SAM" id="Phobius"/>
    </source>
</evidence>
<evidence type="ECO:0000256" key="1">
    <source>
        <dbReference type="SAM" id="MobiDB-lite"/>
    </source>
</evidence>
<keyword evidence="4" id="KW-1185">Reference proteome</keyword>
<keyword evidence="2" id="KW-0472">Membrane</keyword>
<keyword evidence="2" id="KW-0812">Transmembrane</keyword>
<dbReference type="Proteomes" id="UP000784294">
    <property type="component" value="Unassembled WGS sequence"/>
</dbReference>
<dbReference type="AlphaFoldDB" id="A0A3S4ZMB7"/>
<feature type="region of interest" description="Disordered" evidence="1">
    <location>
        <begin position="246"/>
        <end position="280"/>
    </location>
</feature>
<feature type="transmembrane region" description="Helical" evidence="2">
    <location>
        <begin position="54"/>
        <end position="79"/>
    </location>
</feature>
<evidence type="ECO:0000313" key="3">
    <source>
        <dbReference type="EMBL" id="VEL06923.1"/>
    </source>
</evidence>